<keyword evidence="1" id="KW-0812">Transmembrane</keyword>
<proteinExistence type="predicted"/>
<dbReference type="RefSeq" id="WP_013641247.1">
    <property type="nucleotide sequence ID" value="NZ_BANA01000053.1"/>
</dbReference>
<dbReference type="EMBL" id="AP012037">
    <property type="protein sequence ID" value="BAJ83127.1"/>
    <property type="molecule type" value="Genomic_DNA"/>
</dbReference>
<keyword evidence="1" id="KW-1133">Transmembrane helix</keyword>
<feature type="transmembrane region" description="Helical" evidence="1">
    <location>
        <begin position="27"/>
        <end position="47"/>
    </location>
</feature>
<accession>F0J7R0</accession>
<geneLocation type="plasmid" evidence="2 3">
    <name>pACMV2</name>
</geneLocation>
<reference evidence="2 3" key="1">
    <citation type="submission" date="2010-12" db="EMBL/GenBank/DDBJ databases">
        <title>Whole genome sequence of Acidiphilium multivorum AIU301.</title>
        <authorList>
            <person name="Narita-Yamada S."/>
            <person name="Nakamura S."/>
            <person name="Ito N."/>
            <person name="Takarada H."/>
            <person name="Katano Y."/>
            <person name="Nakazawa H."/>
            <person name="Hosoyama A."/>
            <person name="Yamada R."/>
            <person name="Fujita N."/>
        </authorList>
    </citation>
    <scope>NUCLEOTIDE SEQUENCE [LARGE SCALE GENOMIC DNA]</scope>
    <source>
        <strain evidence="3">DSM 11245 / JCM 8867 / AIU301</strain>
        <plasmid evidence="2 3">pACMV2</plasmid>
    </source>
</reference>
<dbReference type="KEGG" id="amv:ACMV_P2_00470"/>
<protein>
    <submittedName>
        <fullName evidence="2">Uncharacterized protein</fullName>
    </submittedName>
</protein>
<organism evidence="2 3">
    <name type="scientific">Acidiphilium multivorum (strain DSM 11245 / JCM 8867 / NBRC 100883 / AIU 301)</name>
    <dbReference type="NCBI Taxonomy" id="926570"/>
    <lineage>
        <taxon>Bacteria</taxon>
        <taxon>Pseudomonadati</taxon>
        <taxon>Pseudomonadota</taxon>
        <taxon>Alphaproteobacteria</taxon>
        <taxon>Acetobacterales</taxon>
        <taxon>Acidocellaceae</taxon>
        <taxon>Acidiphilium</taxon>
    </lineage>
</organism>
<evidence type="ECO:0000256" key="1">
    <source>
        <dbReference type="SAM" id="Phobius"/>
    </source>
</evidence>
<dbReference type="Proteomes" id="UP000007100">
    <property type="component" value="Plasmid pACMV2"/>
</dbReference>
<gene>
    <name evidence="2" type="ordered locus">ACMV_P2_00470</name>
</gene>
<keyword evidence="2" id="KW-0614">Plasmid</keyword>
<dbReference type="HOGENOM" id="CLU_3039441_0_0_5"/>
<name>F0J7R0_ACIMA</name>
<evidence type="ECO:0000313" key="2">
    <source>
        <dbReference type="EMBL" id="BAJ83127.1"/>
    </source>
</evidence>
<keyword evidence="1" id="KW-0472">Membrane</keyword>
<evidence type="ECO:0000313" key="3">
    <source>
        <dbReference type="Proteomes" id="UP000007100"/>
    </source>
</evidence>
<keyword evidence="3" id="KW-1185">Reference proteome</keyword>
<dbReference type="AlphaFoldDB" id="F0J7R0"/>
<sequence>MVPLRQRLIRAVDCISSKSVIFYDRPIASFAVVMISAIVVMDIALYLHGHYRAL</sequence>